<dbReference type="Gene3D" id="3.40.50.410">
    <property type="entry name" value="von Willebrand factor, type A domain"/>
    <property type="match status" value="1"/>
</dbReference>
<dbReference type="EMBL" id="JXUW01000032">
    <property type="protein sequence ID" value="KJE75679.1"/>
    <property type="molecule type" value="Genomic_DNA"/>
</dbReference>
<dbReference type="OrthoDB" id="9775079at2"/>
<keyword evidence="4" id="KW-1185">Reference proteome</keyword>
<reference evidence="3 4" key="1">
    <citation type="submission" date="2015-01" db="EMBL/GenBank/DDBJ databases">
        <title>Draft genome of the acidophilic iron oxidizer Ferrimicrobium acidiphilum strain T23.</title>
        <authorList>
            <person name="Poehlein A."/>
            <person name="Eisen S."/>
            <person name="Schloemann M."/>
            <person name="Johnson B.D."/>
            <person name="Daniel R."/>
            <person name="Muehling M."/>
        </authorList>
    </citation>
    <scope>NUCLEOTIDE SEQUENCE [LARGE SCALE GENOMIC DNA]</scope>
    <source>
        <strain evidence="3 4">T23</strain>
    </source>
</reference>
<dbReference type="PANTHER" id="PTHR35023:SF1">
    <property type="entry name" value="MG-PROTOPORPHYRIN IX CHELATASE"/>
    <property type="match status" value="1"/>
</dbReference>
<dbReference type="Gene3D" id="3.40.50.300">
    <property type="entry name" value="P-loop containing nucleotide triphosphate hydrolases"/>
    <property type="match status" value="1"/>
</dbReference>
<dbReference type="Pfam" id="PF13519">
    <property type="entry name" value="VWA_2"/>
    <property type="match status" value="1"/>
</dbReference>
<dbReference type="GeneID" id="78373596"/>
<dbReference type="PANTHER" id="PTHR35023">
    <property type="entry name" value="CHELATASE-RELATED"/>
    <property type="match status" value="1"/>
</dbReference>
<evidence type="ECO:0000256" key="1">
    <source>
        <dbReference type="SAM" id="MobiDB-lite"/>
    </source>
</evidence>
<dbReference type="EC" id="6.6.1.1" evidence="3"/>
<dbReference type="RefSeq" id="WP_035390918.1">
    <property type="nucleotide sequence ID" value="NZ_JQKF01000033.1"/>
</dbReference>
<dbReference type="InterPro" id="IPR052989">
    <property type="entry name" value="Mg-chelatase_DI-like"/>
</dbReference>
<dbReference type="SMART" id="SM00382">
    <property type="entry name" value="AAA"/>
    <property type="match status" value="1"/>
</dbReference>
<evidence type="ECO:0000313" key="4">
    <source>
        <dbReference type="Proteomes" id="UP000032336"/>
    </source>
</evidence>
<dbReference type="eggNOG" id="COG1240">
    <property type="taxonomic scope" value="Bacteria"/>
</dbReference>
<organism evidence="3 4">
    <name type="scientific">Ferrimicrobium acidiphilum DSM 19497</name>
    <dbReference type="NCBI Taxonomy" id="1121877"/>
    <lineage>
        <taxon>Bacteria</taxon>
        <taxon>Bacillati</taxon>
        <taxon>Actinomycetota</taxon>
        <taxon>Acidimicrobiia</taxon>
        <taxon>Acidimicrobiales</taxon>
        <taxon>Acidimicrobiaceae</taxon>
        <taxon>Ferrimicrobium</taxon>
    </lineage>
</organism>
<dbReference type="InterPro" id="IPR003593">
    <property type="entry name" value="AAA+_ATPase"/>
</dbReference>
<dbReference type="InterPro" id="IPR041628">
    <property type="entry name" value="ChlI/MoxR_AAA_lid"/>
</dbReference>
<gene>
    <name evidence="3" type="primary">bchI2</name>
    <name evidence="3" type="ORF">FEAC_25790</name>
</gene>
<dbReference type="STRING" id="1121877.FEAC_25790"/>
<name>A0A0D8FRT8_9ACTN</name>
<evidence type="ECO:0000259" key="2">
    <source>
        <dbReference type="PROSITE" id="PS50234"/>
    </source>
</evidence>
<dbReference type="GO" id="GO:0005524">
    <property type="term" value="F:ATP binding"/>
    <property type="evidence" value="ECO:0007669"/>
    <property type="project" value="InterPro"/>
</dbReference>
<dbReference type="Proteomes" id="UP000032336">
    <property type="component" value="Unassembled WGS sequence"/>
</dbReference>
<sequence>MTNQLSFYGVVGQHQAKLALKLLAVDPTIGGVLLIGPPGSAKTTLARGLASLLGNDAPFVEIPLGSTEDRVKGSIDVASVLAEGEVRVHDGLLAMADGGVLYIDEINLLADHVVDLILDAAATGINRVERDALSVVQPARFSLIGTMNPEEGELRPQLLDRFAMIVQVDPLMEVEQRTLALRRRIYADLDTDIEGPDMDEEDPSLGGSIAEARALLAKVSLDAQLDEIALRCVELGIGSLRADVAIAKAARAHAALHGRASVGSDDVERVIEMITPHRQRQLPQRTNTPSQPQAQAGSKGNEPQVSERNEVNRDSHGADAAANNHEEGDTETADDRSPNFGDRLASLTKLAGSTEGQGAEIARHHEARRPGAFSLTRTIVARLERAGEGGLGVEDIRYVDIERALKRCVVFVVDVSASVAGREATALVGEAIEQLLGTAYRERAQVAVVSFGGDSAQVSLRPTRSLEVARTRLLGLERVGRTPLARGLATGRGLALDLRRRGTEPLLVVLTDARPNEADGVDPFVAALDEARRLGEAKLDTVVVDIESNGFRLGFAEQLADIAGALYVQAQAS</sequence>
<feature type="compositionally biased region" description="Polar residues" evidence="1">
    <location>
        <begin position="281"/>
        <end position="304"/>
    </location>
</feature>
<protein>
    <submittedName>
        <fullName evidence="3">Magnesium-chelatase 38 kDa subunit</fullName>
        <ecNumber evidence="3">6.6.1.1</ecNumber>
    </submittedName>
</protein>
<dbReference type="SUPFAM" id="SSF52540">
    <property type="entry name" value="P-loop containing nucleoside triphosphate hydrolases"/>
    <property type="match status" value="1"/>
</dbReference>
<accession>A0A0D8FRT8</accession>
<dbReference type="Gene3D" id="1.10.8.80">
    <property type="entry name" value="Magnesium chelatase subunit I, C-Terminal domain"/>
    <property type="match status" value="1"/>
</dbReference>
<dbReference type="Pfam" id="PF17863">
    <property type="entry name" value="AAA_lid_2"/>
    <property type="match status" value="1"/>
</dbReference>
<dbReference type="InterPro" id="IPR002035">
    <property type="entry name" value="VWF_A"/>
</dbReference>
<dbReference type="SUPFAM" id="SSF53300">
    <property type="entry name" value="vWA-like"/>
    <property type="match status" value="1"/>
</dbReference>
<dbReference type="InterPro" id="IPR036465">
    <property type="entry name" value="vWFA_dom_sf"/>
</dbReference>
<feature type="domain" description="VWFA" evidence="2">
    <location>
        <begin position="408"/>
        <end position="564"/>
    </location>
</feature>
<dbReference type="eggNOG" id="COG1239">
    <property type="taxonomic scope" value="Bacteria"/>
</dbReference>
<dbReference type="InterPro" id="IPR027417">
    <property type="entry name" value="P-loop_NTPase"/>
</dbReference>
<comment type="caution">
    <text evidence="3">The sequence shown here is derived from an EMBL/GenBank/DDBJ whole genome shotgun (WGS) entry which is preliminary data.</text>
</comment>
<feature type="region of interest" description="Disordered" evidence="1">
    <location>
        <begin position="275"/>
        <end position="342"/>
    </location>
</feature>
<dbReference type="PROSITE" id="PS50234">
    <property type="entry name" value="VWFA"/>
    <property type="match status" value="1"/>
</dbReference>
<keyword evidence="3" id="KW-0436">Ligase</keyword>
<evidence type="ECO:0000313" key="3">
    <source>
        <dbReference type="EMBL" id="KJE75679.1"/>
    </source>
</evidence>
<dbReference type="GO" id="GO:0016887">
    <property type="term" value="F:ATP hydrolysis activity"/>
    <property type="evidence" value="ECO:0007669"/>
    <property type="project" value="InterPro"/>
</dbReference>
<feature type="compositionally biased region" description="Basic and acidic residues" evidence="1">
    <location>
        <begin position="305"/>
        <end position="317"/>
    </location>
</feature>
<dbReference type="CDD" id="cd00009">
    <property type="entry name" value="AAA"/>
    <property type="match status" value="1"/>
</dbReference>
<dbReference type="AlphaFoldDB" id="A0A0D8FRT8"/>
<dbReference type="GO" id="GO:0016851">
    <property type="term" value="F:magnesium chelatase activity"/>
    <property type="evidence" value="ECO:0007669"/>
    <property type="project" value="UniProtKB-EC"/>
</dbReference>
<dbReference type="InterPro" id="IPR011704">
    <property type="entry name" value="ATPase_dyneun-rel_AAA"/>
</dbReference>
<dbReference type="Pfam" id="PF07728">
    <property type="entry name" value="AAA_5"/>
    <property type="match status" value="1"/>
</dbReference>
<dbReference type="SMART" id="SM00327">
    <property type="entry name" value="VWA"/>
    <property type="match status" value="1"/>
</dbReference>
<proteinExistence type="predicted"/>